<dbReference type="GeneID" id="82202978"/>
<organism evidence="3 4">
    <name type="scientific">Ileibacterium valens</name>
    <dbReference type="NCBI Taxonomy" id="1862668"/>
    <lineage>
        <taxon>Bacteria</taxon>
        <taxon>Bacillati</taxon>
        <taxon>Bacillota</taxon>
        <taxon>Erysipelotrichia</taxon>
        <taxon>Erysipelotrichales</taxon>
        <taxon>Erysipelotrichaceae</taxon>
        <taxon>Ileibacterium</taxon>
    </lineage>
</organism>
<dbReference type="PANTHER" id="PTHR47837">
    <property type="entry name" value="GTP PYROPHOSPHOKINASE YJBM"/>
    <property type="match status" value="1"/>
</dbReference>
<dbReference type="GO" id="GO:0015970">
    <property type="term" value="P:guanosine tetraphosphate biosynthetic process"/>
    <property type="evidence" value="ECO:0007669"/>
    <property type="project" value="UniProtKB-UniPathway"/>
</dbReference>
<evidence type="ECO:0000313" key="4">
    <source>
        <dbReference type="Proteomes" id="UP000186341"/>
    </source>
</evidence>
<comment type="pathway">
    <text evidence="1">Purine metabolism; ppGpp biosynthesis; ppGpp from GTP: step 1/2.</text>
</comment>
<dbReference type="AlphaFoldDB" id="A0A1U7NFG8"/>
<dbReference type="CDD" id="cd05399">
    <property type="entry name" value="NT_Rel-Spo_like"/>
    <property type="match status" value="1"/>
</dbReference>
<reference evidence="3 4" key="1">
    <citation type="submission" date="2016-11" db="EMBL/GenBank/DDBJ databases">
        <title>Description of two novel members of the family Erysipelotrichaceae: Ileibacterium lipovorans gen. nov., sp. nov. and Dubosiella newyorkensis, gen. nov., sp. nov.</title>
        <authorList>
            <person name="Cox L.M."/>
            <person name="Sohn J."/>
            <person name="Tyrrell K.L."/>
            <person name="Citron D.M."/>
            <person name="Lawson P.A."/>
            <person name="Patel N.B."/>
            <person name="Iizumi T."/>
            <person name="Perez-Perez G.I."/>
            <person name="Goldstein E.J."/>
            <person name="Blaser M.J."/>
        </authorList>
    </citation>
    <scope>NUCLEOTIDE SEQUENCE [LARGE SCALE GENOMIC DNA]</scope>
    <source>
        <strain evidence="3 4">NYU-BL-A3</strain>
    </source>
</reference>
<sequence>MIPINKLFADADSSKSGYEEKQLEQEFLRIASWYEGAMEEGISILLEAKHSLENASGYPHTMIRSLSSRLKTPKSIIEKMKRFNFELTFESMQNNLQDIAGLRIVCSYIYDIYALRRWLLSKTNLSLIVAKDYISSPKPSGYRSLHLIFNVPVTRGDETKLIPLEMQIRTTAMDSWASLEHQLRYKANLIRDDQIHQELKECASLLYQSDLRMQKIFVKLFLQEDDEESQSNPKQDHLEFSGHRLITSQQQDSAAFDRIVALAMDQNKEQS</sequence>
<dbReference type="PANTHER" id="PTHR47837:SF2">
    <property type="entry name" value="GTP PYROPHOSPHOKINASE YWAC"/>
    <property type="match status" value="1"/>
</dbReference>
<dbReference type="EMBL" id="MPJW01000142">
    <property type="protein sequence ID" value="OLU39064.1"/>
    <property type="molecule type" value="Genomic_DNA"/>
</dbReference>
<keyword evidence="4" id="KW-1185">Reference proteome</keyword>
<dbReference type="InterPro" id="IPR052366">
    <property type="entry name" value="GTP_Pyrophosphokinase"/>
</dbReference>
<dbReference type="UniPathway" id="UPA00908">
    <property type="reaction ID" value="UER00884"/>
</dbReference>
<evidence type="ECO:0000256" key="1">
    <source>
        <dbReference type="ARBA" id="ARBA00004976"/>
    </source>
</evidence>
<dbReference type="OrthoDB" id="9789634at2"/>
<evidence type="ECO:0000313" key="3">
    <source>
        <dbReference type="EMBL" id="OLU39064.1"/>
    </source>
</evidence>
<dbReference type="Gene3D" id="1.10.287.860">
    <property type="entry name" value="Nucleotidyltransferase"/>
    <property type="match status" value="1"/>
</dbReference>
<dbReference type="InterPro" id="IPR007685">
    <property type="entry name" value="RelA_SpoT"/>
</dbReference>
<evidence type="ECO:0000259" key="2">
    <source>
        <dbReference type="SMART" id="SM00954"/>
    </source>
</evidence>
<feature type="domain" description="RelA/SpoT" evidence="2">
    <location>
        <begin position="68"/>
        <end position="191"/>
    </location>
</feature>
<proteinExistence type="predicted"/>
<dbReference type="SMART" id="SM00954">
    <property type="entry name" value="RelA_SpoT"/>
    <property type="match status" value="1"/>
</dbReference>
<protein>
    <recommendedName>
        <fullName evidence="2">RelA/SpoT domain-containing protein</fullName>
    </recommendedName>
</protein>
<dbReference type="Proteomes" id="UP000186341">
    <property type="component" value="Unassembled WGS sequence"/>
</dbReference>
<gene>
    <name evidence="3" type="ORF">BO222_07230</name>
</gene>
<dbReference type="Gene3D" id="3.30.460.10">
    <property type="entry name" value="Beta Polymerase, domain 2"/>
    <property type="match status" value="1"/>
</dbReference>
<dbReference type="InterPro" id="IPR043519">
    <property type="entry name" value="NT_sf"/>
</dbReference>
<dbReference type="RefSeq" id="WP_075819734.1">
    <property type="nucleotide sequence ID" value="NZ_CAOUMU010000012.1"/>
</dbReference>
<name>A0A1U7NFG8_9FIRM</name>
<dbReference type="SUPFAM" id="SSF81301">
    <property type="entry name" value="Nucleotidyltransferase"/>
    <property type="match status" value="1"/>
</dbReference>
<accession>A0A1U7NFG8</accession>
<dbReference type="Pfam" id="PF04607">
    <property type="entry name" value="RelA_SpoT"/>
    <property type="match status" value="1"/>
</dbReference>
<comment type="caution">
    <text evidence="3">The sequence shown here is derived from an EMBL/GenBank/DDBJ whole genome shotgun (WGS) entry which is preliminary data.</text>
</comment>